<protein>
    <submittedName>
        <fullName evidence="3">Protease I</fullName>
        <ecNumber evidence="3">3.2.-.-</ecNumber>
    </submittedName>
</protein>
<dbReference type="Gene3D" id="3.40.50.880">
    <property type="match status" value="1"/>
</dbReference>
<sequence>MSEDLEGMRVLIITSNAGVEHDELVIPRDRLRERGARVTHAAVESDGVKTYRHDLEPDSTEQPDTTLDAVHPADFDVLVIPGGTVNADTLRTAPGAADLAREFAGAGKPIAAICHGPWVLVEADLLRGRTLTSYPSLRTDIVNAGGEWVDRPAALSDDNGWTSITSRNPHDLPDFVDAITGILAGARTG</sequence>
<keyword evidence="3" id="KW-0645">Protease</keyword>
<dbReference type="Proteomes" id="UP000540412">
    <property type="component" value="Unassembled WGS sequence"/>
</dbReference>
<dbReference type="NCBIfam" id="TIGR01382">
    <property type="entry name" value="PfpI"/>
    <property type="match status" value="1"/>
</dbReference>
<dbReference type="AlphaFoldDB" id="A0A7W9PKI9"/>
<reference evidence="3 4" key="1">
    <citation type="submission" date="2020-08" db="EMBL/GenBank/DDBJ databases">
        <title>Sequencing the genomes of 1000 actinobacteria strains.</title>
        <authorList>
            <person name="Klenk H.-P."/>
        </authorList>
    </citation>
    <scope>NUCLEOTIDE SEQUENCE [LARGE SCALE GENOMIC DNA]</scope>
    <source>
        <strain evidence="3 4">DSM 43582</strain>
    </source>
</reference>
<evidence type="ECO:0000256" key="1">
    <source>
        <dbReference type="ARBA" id="ARBA00008542"/>
    </source>
</evidence>
<accession>A0A7W9PKI9</accession>
<dbReference type="GO" id="GO:0016798">
    <property type="term" value="F:hydrolase activity, acting on glycosyl bonds"/>
    <property type="evidence" value="ECO:0007669"/>
    <property type="project" value="UniProtKB-KW"/>
</dbReference>
<dbReference type="SUPFAM" id="SSF52317">
    <property type="entry name" value="Class I glutamine amidotransferase-like"/>
    <property type="match status" value="1"/>
</dbReference>
<dbReference type="Pfam" id="PF01965">
    <property type="entry name" value="DJ-1_PfpI"/>
    <property type="match status" value="1"/>
</dbReference>
<proteinExistence type="inferred from homology"/>
<keyword evidence="3" id="KW-0378">Hydrolase</keyword>
<keyword evidence="4" id="KW-1185">Reference proteome</keyword>
<dbReference type="EC" id="3.2.-.-" evidence="3"/>
<dbReference type="GO" id="GO:0008233">
    <property type="term" value="F:peptidase activity"/>
    <property type="evidence" value="ECO:0007669"/>
    <property type="project" value="UniProtKB-KW"/>
</dbReference>
<dbReference type="PROSITE" id="PS51276">
    <property type="entry name" value="PEPTIDASE_C56_PFPI"/>
    <property type="match status" value="1"/>
</dbReference>
<evidence type="ECO:0000313" key="4">
    <source>
        <dbReference type="Proteomes" id="UP000540412"/>
    </source>
</evidence>
<gene>
    <name evidence="3" type="ORF">BJY24_006818</name>
</gene>
<dbReference type="PANTHER" id="PTHR42733">
    <property type="entry name" value="DJ-1 PROTEIN"/>
    <property type="match status" value="1"/>
</dbReference>
<dbReference type="GO" id="GO:0006508">
    <property type="term" value="P:proteolysis"/>
    <property type="evidence" value="ECO:0007669"/>
    <property type="project" value="UniProtKB-KW"/>
</dbReference>
<name>A0A7W9PKI9_9NOCA</name>
<evidence type="ECO:0000259" key="2">
    <source>
        <dbReference type="Pfam" id="PF01965"/>
    </source>
</evidence>
<evidence type="ECO:0000313" key="3">
    <source>
        <dbReference type="EMBL" id="MBB5917906.1"/>
    </source>
</evidence>
<dbReference type="InterPro" id="IPR029062">
    <property type="entry name" value="Class_I_gatase-like"/>
</dbReference>
<organism evidence="3 4">
    <name type="scientific">Nocardia transvalensis</name>
    <dbReference type="NCBI Taxonomy" id="37333"/>
    <lineage>
        <taxon>Bacteria</taxon>
        <taxon>Bacillati</taxon>
        <taxon>Actinomycetota</taxon>
        <taxon>Actinomycetes</taxon>
        <taxon>Mycobacteriales</taxon>
        <taxon>Nocardiaceae</taxon>
        <taxon>Nocardia</taxon>
    </lineage>
</organism>
<dbReference type="CDD" id="cd03134">
    <property type="entry name" value="GATase1_PfpI_like"/>
    <property type="match status" value="1"/>
</dbReference>
<dbReference type="RefSeq" id="WP_246829512.1">
    <property type="nucleotide sequence ID" value="NZ_JACHIT010000002.1"/>
</dbReference>
<dbReference type="PANTHER" id="PTHR42733:SF12">
    <property type="entry name" value="PROTEINASE"/>
    <property type="match status" value="1"/>
</dbReference>
<comment type="caution">
    <text evidence="3">The sequence shown here is derived from an EMBL/GenBank/DDBJ whole genome shotgun (WGS) entry which is preliminary data.</text>
</comment>
<dbReference type="InterPro" id="IPR006286">
    <property type="entry name" value="C56_PfpI-like"/>
</dbReference>
<keyword evidence="3" id="KW-0326">Glycosidase</keyword>
<feature type="domain" description="DJ-1/PfpI" evidence="2">
    <location>
        <begin position="8"/>
        <end position="179"/>
    </location>
</feature>
<dbReference type="EMBL" id="JACHIT010000002">
    <property type="protein sequence ID" value="MBB5917906.1"/>
    <property type="molecule type" value="Genomic_DNA"/>
</dbReference>
<comment type="similarity">
    <text evidence="1">Belongs to the peptidase C56 family.</text>
</comment>
<dbReference type="InterPro" id="IPR002818">
    <property type="entry name" value="DJ-1/PfpI"/>
</dbReference>